<reference evidence="7 8" key="1">
    <citation type="journal article" date="2017" name="Genome Announc.">
        <title>Complete Genome Sequences of Two Acetylene-Fermenting Pelobacter acetylenicus Strains.</title>
        <authorList>
            <person name="Sutton J.M."/>
            <person name="Baesman S.M."/>
            <person name="Fierst J.L."/>
            <person name="Poret-Peterson A.T."/>
            <person name="Oremland R.S."/>
            <person name="Dunlap D.S."/>
            <person name="Akob D.M."/>
        </authorList>
    </citation>
    <scope>NUCLEOTIDE SEQUENCE [LARGE SCALE GENOMIC DNA]</scope>
    <source>
        <strain evidence="7 8">DSM 3247</strain>
    </source>
</reference>
<dbReference type="GO" id="GO:0046872">
    <property type="term" value="F:metal ion binding"/>
    <property type="evidence" value="ECO:0007669"/>
    <property type="project" value="UniProtKB-KW"/>
</dbReference>
<evidence type="ECO:0000256" key="3">
    <source>
        <dbReference type="ARBA" id="ARBA00022723"/>
    </source>
</evidence>
<feature type="domain" description="Radical SAM core" evidence="6">
    <location>
        <begin position="20"/>
        <end position="237"/>
    </location>
</feature>
<evidence type="ECO:0000256" key="2">
    <source>
        <dbReference type="ARBA" id="ARBA00022691"/>
    </source>
</evidence>
<dbReference type="InterPro" id="IPR017833">
    <property type="entry name" value="Hopanoid_synth-assoc_rSAM_HpnH"/>
</dbReference>
<dbReference type="Pfam" id="PF11946">
    <property type="entry name" value="DUF3463"/>
    <property type="match status" value="1"/>
</dbReference>
<dbReference type="InterPro" id="IPR050377">
    <property type="entry name" value="Radical_SAM_PqqE_MftC-like"/>
</dbReference>
<evidence type="ECO:0000313" key="7">
    <source>
        <dbReference type="EMBL" id="APG25466.1"/>
    </source>
</evidence>
<dbReference type="GO" id="GO:0003824">
    <property type="term" value="F:catalytic activity"/>
    <property type="evidence" value="ECO:0007669"/>
    <property type="project" value="InterPro"/>
</dbReference>
<sequence>MGVPFIQKARIGGYICRQLAKGNRRFPLVLMLEPLFQCNLRCKGCGKISHPPEIMNRRMTVEECVARAEECGAPIVSLPGGEPLMHPDIHLIARELIARKRFVYLCTNALLVEKRLADFEPSPYLTFNVHLDGLRDKHDTLVNRNGVFDQAVQAIRRLVADGYRVTTNTTFFGDETPESAAALFDFLMSLGVEGMTVAPAFNYESAEEQDNFLGREGSCKLFRALLPQARKRGWRFNHSSLYLDFLAGGQQYACSPWGTPAANIFGWQRPCYLLNDGYVGSFRELMQDTDWESYGTAGDARCADCMVHCGFEPSAVVDAALHPLKALGVFLRGAGN</sequence>
<organism evidence="7 8">
    <name type="scientific">Syntrophotalea acetylenica</name>
    <name type="common">Pelobacter acetylenicus</name>
    <dbReference type="NCBI Taxonomy" id="29542"/>
    <lineage>
        <taxon>Bacteria</taxon>
        <taxon>Pseudomonadati</taxon>
        <taxon>Thermodesulfobacteriota</taxon>
        <taxon>Desulfuromonadia</taxon>
        <taxon>Desulfuromonadales</taxon>
        <taxon>Syntrophotaleaceae</taxon>
        <taxon>Syntrophotalea</taxon>
    </lineage>
</organism>
<dbReference type="SFLD" id="SFLDS00029">
    <property type="entry name" value="Radical_SAM"/>
    <property type="match status" value="1"/>
</dbReference>
<dbReference type="GO" id="GO:0051536">
    <property type="term" value="F:iron-sulfur cluster binding"/>
    <property type="evidence" value="ECO:0007669"/>
    <property type="project" value="UniProtKB-KW"/>
</dbReference>
<keyword evidence="4" id="KW-0408">Iron</keyword>
<proteinExistence type="predicted"/>
<keyword evidence="5" id="KW-0411">Iron-sulfur</keyword>
<dbReference type="NCBIfam" id="TIGR03470">
    <property type="entry name" value="HpnH"/>
    <property type="match status" value="1"/>
</dbReference>
<accession>A0A1L3GHP1</accession>
<dbReference type="Pfam" id="PF04055">
    <property type="entry name" value="Radical_SAM"/>
    <property type="match status" value="1"/>
</dbReference>
<keyword evidence="8" id="KW-1185">Reference proteome</keyword>
<dbReference type="SFLD" id="SFLDF00397">
    <property type="entry name" value="adenosyl-hopene_transferase"/>
    <property type="match status" value="1"/>
</dbReference>
<dbReference type="InterPro" id="IPR058240">
    <property type="entry name" value="rSAM_sf"/>
</dbReference>
<dbReference type="InterPro" id="IPR022563">
    <property type="entry name" value="DUF3463"/>
</dbReference>
<dbReference type="KEGG" id="pace:A6070_04895"/>
<dbReference type="STRING" id="29542.A6070_04895"/>
<name>A0A1L3GHP1_SYNAC</name>
<evidence type="ECO:0000259" key="6">
    <source>
        <dbReference type="PROSITE" id="PS51918"/>
    </source>
</evidence>
<comment type="cofactor">
    <cofactor evidence="1">
        <name>[4Fe-4S] cluster</name>
        <dbReference type="ChEBI" id="CHEBI:49883"/>
    </cofactor>
</comment>
<evidence type="ECO:0000313" key="8">
    <source>
        <dbReference type="Proteomes" id="UP000182264"/>
    </source>
</evidence>
<keyword evidence="2" id="KW-0949">S-adenosyl-L-methionine</keyword>
<dbReference type="PANTHER" id="PTHR11228:SF22">
    <property type="entry name" value="PEPTIDE BIOSYNTHESIS PROTEIN YYDG-RELATED"/>
    <property type="match status" value="1"/>
</dbReference>
<evidence type="ECO:0000256" key="1">
    <source>
        <dbReference type="ARBA" id="ARBA00001966"/>
    </source>
</evidence>
<dbReference type="InterPro" id="IPR007197">
    <property type="entry name" value="rSAM"/>
</dbReference>
<dbReference type="InterPro" id="IPR006638">
    <property type="entry name" value="Elp3/MiaA/NifB-like_rSAM"/>
</dbReference>
<keyword evidence="3" id="KW-0479">Metal-binding</keyword>
<dbReference type="CDD" id="cd01335">
    <property type="entry name" value="Radical_SAM"/>
    <property type="match status" value="1"/>
</dbReference>
<dbReference type="SUPFAM" id="SSF102114">
    <property type="entry name" value="Radical SAM enzymes"/>
    <property type="match status" value="1"/>
</dbReference>
<dbReference type="SFLD" id="SFLDG01067">
    <property type="entry name" value="SPASM/twitch_domain_containing"/>
    <property type="match status" value="1"/>
</dbReference>
<dbReference type="PANTHER" id="PTHR11228">
    <property type="entry name" value="RADICAL SAM DOMAIN PROTEIN"/>
    <property type="match status" value="1"/>
</dbReference>
<evidence type="ECO:0000256" key="4">
    <source>
        <dbReference type="ARBA" id="ARBA00023004"/>
    </source>
</evidence>
<dbReference type="OrthoDB" id="9782387at2"/>
<dbReference type="Proteomes" id="UP000182264">
    <property type="component" value="Chromosome"/>
</dbReference>
<dbReference type="RefSeq" id="WP_072287307.1">
    <property type="nucleotide sequence ID" value="NZ_CP015455.1"/>
</dbReference>
<evidence type="ECO:0000256" key="5">
    <source>
        <dbReference type="ARBA" id="ARBA00023014"/>
    </source>
</evidence>
<dbReference type="PROSITE" id="PS51918">
    <property type="entry name" value="RADICAL_SAM"/>
    <property type="match status" value="1"/>
</dbReference>
<dbReference type="AlphaFoldDB" id="A0A1L3GHP1"/>
<dbReference type="InterPro" id="IPR013785">
    <property type="entry name" value="Aldolase_TIM"/>
</dbReference>
<protein>
    <submittedName>
        <fullName evidence="7">Hopanoid biosynthesis associated radical SAM protein HpnH</fullName>
    </submittedName>
</protein>
<dbReference type="SMART" id="SM00729">
    <property type="entry name" value="Elp3"/>
    <property type="match status" value="1"/>
</dbReference>
<gene>
    <name evidence="7" type="ORF">A7E75_10885</name>
</gene>
<dbReference type="Gene3D" id="3.20.20.70">
    <property type="entry name" value="Aldolase class I"/>
    <property type="match status" value="1"/>
</dbReference>
<dbReference type="EMBL" id="CP015518">
    <property type="protein sequence ID" value="APG25466.1"/>
    <property type="molecule type" value="Genomic_DNA"/>
</dbReference>